<name>A0A815HZM8_9BILA</name>
<organism evidence="1 2">
    <name type="scientific">Rotaria sordida</name>
    <dbReference type="NCBI Taxonomy" id="392033"/>
    <lineage>
        <taxon>Eukaryota</taxon>
        <taxon>Metazoa</taxon>
        <taxon>Spiralia</taxon>
        <taxon>Gnathifera</taxon>
        <taxon>Rotifera</taxon>
        <taxon>Eurotatoria</taxon>
        <taxon>Bdelloidea</taxon>
        <taxon>Philodinida</taxon>
        <taxon>Philodinidae</taxon>
        <taxon>Rotaria</taxon>
    </lineage>
</organism>
<evidence type="ECO:0000313" key="2">
    <source>
        <dbReference type="Proteomes" id="UP000663889"/>
    </source>
</evidence>
<sequence>MKYIQIQGEIAIAYSLVQMLPSISLTFTEPSEIIILDIHALQNQFYFSSNIIVRLESTVELLFNELKAKETSTEIYTIAFSGETAIAYSLVQMLPSISLTFTEPSEIVILNIHALQNQFLFSSNIIVRLESTVELLFNELKAKETSNEIYTIAFSGDERHKCFSSYI</sequence>
<gene>
    <name evidence="1" type="ORF">SEV965_LOCUS29266</name>
</gene>
<accession>A0A815HZM8</accession>
<proteinExistence type="predicted"/>
<dbReference type="AlphaFoldDB" id="A0A815HZM8"/>
<evidence type="ECO:0000313" key="1">
    <source>
        <dbReference type="EMBL" id="CAF1358787.1"/>
    </source>
</evidence>
<reference evidence="1" key="1">
    <citation type="submission" date="2021-02" db="EMBL/GenBank/DDBJ databases">
        <authorList>
            <person name="Nowell W R."/>
        </authorList>
    </citation>
    <scope>NUCLEOTIDE SEQUENCE</scope>
</reference>
<dbReference type="EMBL" id="CAJNOU010002922">
    <property type="protein sequence ID" value="CAF1358787.1"/>
    <property type="molecule type" value="Genomic_DNA"/>
</dbReference>
<protein>
    <submittedName>
        <fullName evidence="1">Uncharacterized protein</fullName>
    </submittedName>
</protein>
<comment type="caution">
    <text evidence="1">The sequence shown here is derived from an EMBL/GenBank/DDBJ whole genome shotgun (WGS) entry which is preliminary data.</text>
</comment>
<dbReference type="Proteomes" id="UP000663889">
    <property type="component" value="Unassembled WGS sequence"/>
</dbReference>